<evidence type="ECO:0000313" key="2">
    <source>
        <dbReference type="EMBL" id="TQL75428.1"/>
    </source>
</evidence>
<dbReference type="PANTHER" id="PTHR43615">
    <property type="entry name" value="PHOSPHOENOLPYRUVATE SYNTHASE-RELATED"/>
    <property type="match status" value="1"/>
</dbReference>
<evidence type="ECO:0000313" key="3">
    <source>
        <dbReference type="Proteomes" id="UP000317043"/>
    </source>
</evidence>
<dbReference type="Gene3D" id="3.30.470.20">
    <property type="entry name" value="ATP-grasp fold, B domain"/>
    <property type="match status" value="2"/>
</dbReference>
<gene>
    <name evidence="2" type="ORF">FB566_0932</name>
</gene>
<feature type="domain" description="Pyruvate phosphate dikinase AMP/ATP-binding" evidence="1">
    <location>
        <begin position="56"/>
        <end position="199"/>
    </location>
</feature>
<dbReference type="OrthoDB" id="9765468at2"/>
<dbReference type="GO" id="GO:0005524">
    <property type="term" value="F:ATP binding"/>
    <property type="evidence" value="ECO:0007669"/>
    <property type="project" value="InterPro"/>
</dbReference>
<sequence>MLVDLPDATDPAEVGGKAANLGRILRAGMDVPDGFVITGDVHRLAEAIEPRGDVELLEAAIPRTWRNRIIEAVDRIGVPVAVRSSGVDEDGGRASFAGQFQSYLSRQTGDQVLRSVAGCWHSASAASAREYRGDATATAMPVLVQRMVPADYAGVMFTQDPVTGDPSQLVIEAVSGLGDALCDGRVDPDRYRIDKVTGGLRSIDRAAGVTLTPVVLSRLRDLAVRLERLFAAPQDIEWAVVGDQVWILQSRPITVTMTPTGTAPSLIDMSAVFAASLTGRVDVTVSR</sequence>
<keyword evidence="2" id="KW-0670">Pyruvate</keyword>
<keyword evidence="3" id="KW-1185">Reference proteome</keyword>
<dbReference type="GO" id="GO:0016301">
    <property type="term" value="F:kinase activity"/>
    <property type="evidence" value="ECO:0007669"/>
    <property type="project" value="UniProtKB-KW"/>
</dbReference>
<reference evidence="2 3" key="1">
    <citation type="submission" date="2019-06" db="EMBL/GenBank/DDBJ databases">
        <title>Sequencing the genomes of 1000 actinobacteria strains.</title>
        <authorList>
            <person name="Klenk H.-P."/>
        </authorList>
    </citation>
    <scope>NUCLEOTIDE SEQUENCE [LARGE SCALE GENOMIC DNA]</scope>
    <source>
        <strain evidence="2 3">DSM 45928</strain>
    </source>
</reference>
<dbReference type="PANTHER" id="PTHR43615:SF1">
    <property type="entry name" value="PPDK_N DOMAIN-CONTAINING PROTEIN"/>
    <property type="match status" value="1"/>
</dbReference>
<dbReference type="InParanoid" id="A0A543AS77"/>
<feature type="domain" description="Pyruvate phosphate dikinase AMP/ATP-binding" evidence="1">
    <location>
        <begin position="215"/>
        <end position="260"/>
    </location>
</feature>
<dbReference type="InterPro" id="IPR002192">
    <property type="entry name" value="PPDK_AMP/ATP-bd"/>
</dbReference>
<organism evidence="2 3">
    <name type="scientific">Stackebrandtia endophytica</name>
    <dbReference type="NCBI Taxonomy" id="1496996"/>
    <lineage>
        <taxon>Bacteria</taxon>
        <taxon>Bacillati</taxon>
        <taxon>Actinomycetota</taxon>
        <taxon>Actinomycetes</taxon>
        <taxon>Glycomycetales</taxon>
        <taxon>Glycomycetaceae</taxon>
        <taxon>Stackebrandtia</taxon>
    </lineage>
</organism>
<protein>
    <submittedName>
        <fullName evidence="2">Pyruvate,water dikinase</fullName>
    </submittedName>
</protein>
<dbReference type="SUPFAM" id="SSF56059">
    <property type="entry name" value="Glutathione synthetase ATP-binding domain-like"/>
    <property type="match status" value="1"/>
</dbReference>
<proteinExistence type="predicted"/>
<dbReference type="AlphaFoldDB" id="A0A543AS77"/>
<evidence type="ECO:0000259" key="1">
    <source>
        <dbReference type="Pfam" id="PF01326"/>
    </source>
</evidence>
<accession>A0A543AS77</accession>
<dbReference type="InterPro" id="IPR013815">
    <property type="entry name" value="ATP_grasp_subdomain_1"/>
</dbReference>
<dbReference type="EMBL" id="VFOW01000001">
    <property type="protein sequence ID" value="TQL75428.1"/>
    <property type="molecule type" value="Genomic_DNA"/>
</dbReference>
<comment type="caution">
    <text evidence="2">The sequence shown here is derived from an EMBL/GenBank/DDBJ whole genome shotgun (WGS) entry which is preliminary data.</text>
</comment>
<dbReference type="Pfam" id="PF01326">
    <property type="entry name" value="PPDK_N"/>
    <property type="match status" value="2"/>
</dbReference>
<name>A0A543AS77_9ACTN</name>
<dbReference type="Proteomes" id="UP000317043">
    <property type="component" value="Unassembled WGS sequence"/>
</dbReference>
<dbReference type="RefSeq" id="WP_142035275.1">
    <property type="nucleotide sequence ID" value="NZ_JBHTGS010000001.1"/>
</dbReference>
<keyword evidence="2" id="KW-0418">Kinase</keyword>
<keyword evidence="2" id="KW-0808">Transferase</keyword>
<dbReference type="Gene3D" id="3.30.1490.20">
    <property type="entry name" value="ATP-grasp fold, A domain"/>
    <property type="match status" value="2"/>
</dbReference>
<dbReference type="InterPro" id="IPR051549">
    <property type="entry name" value="PEP_Utilizing_Enz"/>
</dbReference>